<keyword evidence="3" id="KW-1185">Reference proteome</keyword>
<name>A0A7W2I4Q6_9CORY</name>
<sequence>MALTKSDRPWLLTALAVAVSLGFAVSNATRSAEEAWMVLDFASRIIGPLGAACIAWLGVSQTLDNSQKLDRVKEWHTMLRWATDMCNASSEREVEAGIAILDSIDRQSEIPADQHEVIDAILTAVFRNPNTPFEEQR</sequence>
<gene>
    <name evidence="2" type="ORF">H0193_10730</name>
</gene>
<keyword evidence="1" id="KW-1133">Transmembrane helix</keyword>
<evidence type="ECO:0000256" key="1">
    <source>
        <dbReference type="SAM" id="Phobius"/>
    </source>
</evidence>
<organism evidence="2 3">
    <name type="scientific">Corynebacterium haemomassiliense</name>
    <dbReference type="NCBI Taxonomy" id="2754726"/>
    <lineage>
        <taxon>Bacteria</taxon>
        <taxon>Bacillati</taxon>
        <taxon>Actinomycetota</taxon>
        <taxon>Actinomycetes</taxon>
        <taxon>Mycobacteriales</taxon>
        <taxon>Corynebacteriaceae</taxon>
        <taxon>Corynebacterium</taxon>
    </lineage>
</organism>
<dbReference type="EMBL" id="JACDTZ010000002">
    <property type="protein sequence ID" value="MBA5245270.1"/>
    <property type="molecule type" value="Genomic_DNA"/>
</dbReference>
<feature type="transmembrane region" description="Helical" evidence="1">
    <location>
        <begin position="41"/>
        <end position="59"/>
    </location>
</feature>
<keyword evidence="1" id="KW-0812">Transmembrane</keyword>
<keyword evidence="1" id="KW-0472">Membrane</keyword>
<dbReference type="RefSeq" id="WP_143339012.1">
    <property type="nucleotide sequence ID" value="NZ_CAUPJD010000003.1"/>
</dbReference>
<evidence type="ECO:0000313" key="3">
    <source>
        <dbReference type="Proteomes" id="UP000523682"/>
    </source>
</evidence>
<dbReference type="AlphaFoldDB" id="A0A7W2I4Q6"/>
<accession>A0A7W2I4Q6</accession>
<protein>
    <submittedName>
        <fullName evidence="2">Uncharacterized protein</fullName>
    </submittedName>
</protein>
<comment type="caution">
    <text evidence="2">The sequence shown here is derived from an EMBL/GenBank/DDBJ whole genome shotgun (WGS) entry which is preliminary data.</text>
</comment>
<evidence type="ECO:0000313" key="2">
    <source>
        <dbReference type="EMBL" id="MBA5245270.1"/>
    </source>
</evidence>
<reference evidence="2 3" key="1">
    <citation type="submission" date="2020-07" db="EMBL/GenBank/DDBJ databases">
        <title>Draft genome and description of Corynebacterium haemomassiliense strain Marseile-Q3615 sp. nov.</title>
        <authorList>
            <person name="Boxberger M."/>
            <person name="La Scola B."/>
        </authorList>
    </citation>
    <scope>NUCLEOTIDE SEQUENCE [LARGE SCALE GENOMIC DNA]</scope>
    <source>
        <strain evidence="2 3">Marseille-Q3615</strain>
    </source>
</reference>
<dbReference type="Proteomes" id="UP000523682">
    <property type="component" value="Unassembled WGS sequence"/>
</dbReference>
<proteinExistence type="predicted"/>